<organism evidence="1 2">
    <name type="scientific">Marchantia polymorpha</name>
    <name type="common">Common liverwort</name>
    <name type="synonym">Marchantia aquatica</name>
    <dbReference type="NCBI Taxonomy" id="3197"/>
    <lineage>
        <taxon>Eukaryota</taxon>
        <taxon>Viridiplantae</taxon>
        <taxon>Streptophyta</taxon>
        <taxon>Embryophyta</taxon>
        <taxon>Marchantiophyta</taxon>
        <taxon>Marchantiopsida</taxon>
        <taxon>Marchantiidae</taxon>
        <taxon>Marchantiales</taxon>
        <taxon>Marchantiaceae</taxon>
        <taxon>Marchantia</taxon>
    </lineage>
</organism>
<dbReference type="EMBL" id="KZ772797">
    <property type="protein sequence ID" value="PTQ30396.1"/>
    <property type="molecule type" value="Genomic_DNA"/>
</dbReference>
<reference evidence="2" key="1">
    <citation type="journal article" date="2017" name="Cell">
        <title>Insights into land plant evolution garnered from the Marchantia polymorpha genome.</title>
        <authorList>
            <person name="Bowman J.L."/>
            <person name="Kohchi T."/>
            <person name="Yamato K.T."/>
            <person name="Jenkins J."/>
            <person name="Shu S."/>
            <person name="Ishizaki K."/>
            <person name="Yamaoka S."/>
            <person name="Nishihama R."/>
            <person name="Nakamura Y."/>
            <person name="Berger F."/>
            <person name="Adam C."/>
            <person name="Aki S.S."/>
            <person name="Althoff F."/>
            <person name="Araki T."/>
            <person name="Arteaga-Vazquez M.A."/>
            <person name="Balasubrmanian S."/>
            <person name="Barry K."/>
            <person name="Bauer D."/>
            <person name="Boehm C.R."/>
            <person name="Briginshaw L."/>
            <person name="Caballero-Perez J."/>
            <person name="Catarino B."/>
            <person name="Chen F."/>
            <person name="Chiyoda S."/>
            <person name="Chovatia M."/>
            <person name="Davies K.M."/>
            <person name="Delmans M."/>
            <person name="Demura T."/>
            <person name="Dierschke T."/>
            <person name="Dolan L."/>
            <person name="Dorantes-Acosta A.E."/>
            <person name="Eklund D.M."/>
            <person name="Florent S.N."/>
            <person name="Flores-Sandoval E."/>
            <person name="Fujiyama A."/>
            <person name="Fukuzawa H."/>
            <person name="Galik B."/>
            <person name="Grimanelli D."/>
            <person name="Grimwood J."/>
            <person name="Grossniklaus U."/>
            <person name="Hamada T."/>
            <person name="Haseloff J."/>
            <person name="Hetherington A.J."/>
            <person name="Higo A."/>
            <person name="Hirakawa Y."/>
            <person name="Hundley H.N."/>
            <person name="Ikeda Y."/>
            <person name="Inoue K."/>
            <person name="Inoue S.I."/>
            <person name="Ishida S."/>
            <person name="Jia Q."/>
            <person name="Kakita M."/>
            <person name="Kanazawa T."/>
            <person name="Kawai Y."/>
            <person name="Kawashima T."/>
            <person name="Kennedy M."/>
            <person name="Kinose K."/>
            <person name="Kinoshita T."/>
            <person name="Kohara Y."/>
            <person name="Koide E."/>
            <person name="Komatsu K."/>
            <person name="Kopischke S."/>
            <person name="Kubo M."/>
            <person name="Kyozuka J."/>
            <person name="Lagercrantz U."/>
            <person name="Lin S.S."/>
            <person name="Lindquist E."/>
            <person name="Lipzen A.M."/>
            <person name="Lu C.W."/>
            <person name="De Luna E."/>
            <person name="Martienssen R.A."/>
            <person name="Minamino N."/>
            <person name="Mizutani M."/>
            <person name="Mizutani M."/>
            <person name="Mochizuki N."/>
            <person name="Monte I."/>
            <person name="Mosher R."/>
            <person name="Nagasaki H."/>
            <person name="Nakagami H."/>
            <person name="Naramoto S."/>
            <person name="Nishitani K."/>
            <person name="Ohtani M."/>
            <person name="Okamoto T."/>
            <person name="Okumura M."/>
            <person name="Phillips J."/>
            <person name="Pollak B."/>
            <person name="Reinders A."/>
            <person name="Rovekamp M."/>
            <person name="Sano R."/>
            <person name="Sawa S."/>
            <person name="Schmid M.W."/>
            <person name="Shirakawa M."/>
            <person name="Solano R."/>
            <person name="Spunde A."/>
            <person name="Suetsugu N."/>
            <person name="Sugano S."/>
            <person name="Sugiyama A."/>
            <person name="Sun R."/>
            <person name="Suzuki Y."/>
            <person name="Takenaka M."/>
            <person name="Takezawa D."/>
            <person name="Tomogane H."/>
            <person name="Tsuzuki M."/>
            <person name="Ueda T."/>
            <person name="Umeda M."/>
            <person name="Ward J.M."/>
            <person name="Watanabe Y."/>
            <person name="Yazaki K."/>
            <person name="Yokoyama R."/>
            <person name="Yoshitake Y."/>
            <person name="Yotsui I."/>
            <person name="Zachgo S."/>
            <person name="Schmutz J."/>
        </authorList>
    </citation>
    <scope>NUCLEOTIDE SEQUENCE [LARGE SCALE GENOMIC DNA]</scope>
    <source>
        <strain evidence="2">Tak-1</strain>
    </source>
</reference>
<dbReference type="EMBL" id="KZ772797">
    <property type="protein sequence ID" value="PTQ30395.1"/>
    <property type="molecule type" value="Genomic_DNA"/>
</dbReference>
<dbReference type="Gramene" id="Mp4g06850.1">
    <property type="protein sequence ID" value="Mp4g06850.1.cds1"/>
    <property type="gene ID" value="Mp4g06850"/>
</dbReference>
<keyword evidence="2" id="KW-1185">Reference proteome</keyword>
<protein>
    <submittedName>
        <fullName evidence="1">Uncharacterized protein</fullName>
    </submittedName>
</protein>
<dbReference type="Gramene" id="Mp4g06850.2">
    <property type="protein sequence ID" value="Mp4g06850.2.cds1"/>
    <property type="gene ID" value="Mp4g06850"/>
</dbReference>
<sequence length="131" mass="14850">MEWAVTGVFFTAAQNTQKRGFVPGRVLVRSDASDGGASREVGELSGSRPPLRRRVGNWNSEGSICELSRRELMCSSYIRMAIGRWTQNLPTREIRSPRRSTIIHLHDLVPQSTDHDLHLHFKAQRLVLPKC</sequence>
<reference evidence="1" key="2">
    <citation type="submission" date="2017-12" db="EMBL/GenBank/DDBJ databases">
        <title>WGS assembly of Marchantia polymorpha.</title>
        <authorList>
            <person name="Bowman J.L."/>
            <person name="Kohchi T."/>
            <person name="Yamato K.T."/>
            <person name="Jenkins J."/>
            <person name="Shu S."/>
            <person name="Ishizaki K."/>
            <person name="Yamaoka S."/>
            <person name="Nishihama R."/>
            <person name="Nakamura Y."/>
            <person name="Berger F."/>
            <person name="Adam C."/>
            <person name="Aki S.S."/>
            <person name="Althoff F."/>
            <person name="Araki T."/>
            <person name="Arteaga-Vazquez M.A."/>
            <person name="Balasubrmanian S."/>
            <person name="Bauer D."/>
            <person name="Boehm C.R."/>
            <person name="Briginshaw L."/>
            <person name="Caballero-Perez J."/>
            <person name="Catarino B."/>
            <person name="Chen F."/>
            <person name="Chiyoda S."/>
            <person name="Chovatia M."/>
            <person name="Davies K.M."/>
            <person name="Delmans M."/>
            <person name="Demura T."/>
            <person name="Dierschke T."/>
            <person name="Dolan L."/>
            <person name="Dorantes-Acosta A.E."/>
            <person name="Eklund D.M."/>
            <person name="Florent S.N."/>
            <person name="Flores-Sandoval E."/>
            <person name="Fujiyama A."/>
            <person name="Fukuzawa H."/>
            <person name="Galik B."/>
            <person name="Grimanelli D."/>
            <person name="Grimwood J."/>
            <person name="Grossniklaus U."/>
            <person name="Hamada T."/>
            <person name="Haseloff J."/>
            <person name="Hetherington A.J."/>
            <person name="Higo A."/>
            <person name="Hirakawa Y."/>
            <person name="Hundley H.N."/>
            <person name="Ikeda Y."/>
            <person name="Inoue K."/>
            <person name="Inoue S."/>
            <person name="Ishida S."/>
            <person name="Jia Q."/>
            <person name="Kakita M."/>
            <person name="Kanazawa T."/>
            <person name="Kawai Y."/>
            <person name="Kawashima T."/>
            <person name="Kennedy M."/>
            <person name="Kinose K."/>
            <person name="Kinoshita T."/>
            <person name="Kohara Y."/>
            <person name="Koide E."/>
            <person name="Komatsu K."/>
            <person name="Kopischke S."/>
            <person name="Kubo M."/>
            <person name="Kyozuka J."/>
            <person name="Lagercrantz U."/>
            <person name="Lin S.S."/>
            <person name="Lindquist E."/>
            <person name="Lipzen A.M."/>
            <person name="Lu C."/>
            <person name="Luna E.D."/>
            <person name="Martienssen R.A."/>
            <person name="Minamino N."/>
            <person name="Mizutani M."/>
            <person name="Mizutani M."/>
            <person name="Mochizuki N."/>
            <person name="Monte I."/>
            <person name="Mosher R."/>
            <person name="Nagasaki H."/>
            <person name="Nakagami H."/>
            <person name="Naramoto S."/>
            <person name="Nishitani K."/>
            <person name="Ohtani M."/>
            <person name="Okamoto T."/>
            <person name="Okumura M."/>
            <person name="Phillips J."/>
            <person name="Pollak B."/>
            <person name="Reinders A."/>
            <person name="Roevekamp M."/>
            <person name="Sano R."/>
            <person name="Sawa S."/>
            <person name="Schmid M.W."/>
            <person name="Shirakawa M."/>
            <person name="Solano R."/>
            <person name="Spunde A."/>
            <person name="Suetsugu N."/>
            <person name="Sugano S."/>
            <person name="Sugiyama A."/>
            <person name="Sun R."/>
            <person name="Suzuki Y."/>
            <person name="Takenaka M."/>
            <person name="Takezawa D."/>
            <person name="Tomogane H."/>
            <person name="Tsuzuki M."/>
            <person name="Ueda T."/>
            <person name="Umeda M."/>
            <person name="Ward J.M."/>
            <person name="Watanabe Y."/>
            <person name="Yazaki K."/>
            <person name="Yokoyama R."/>
            <person name="Yoshitake Y."/>
            <person name="Yotsui I."/>
            <person name="Zachgo S."/>
            <person name="Schmutz J."/>
        </authorList>
    </citation>
    <scope>NUCLEOTIDE SEQUENCE [LARGE SCALE GENOMIC DNA]</scope>
    <source>
        <strain evidence="1">Tak-1</strain>
    </source>
</reference>
<evidence type="ECO:0000313" key="1">
    <source>
        <dbReference type="EMBL" id="PTQ30395.1"/>
    </source>
</evidence>
<evidence type="ECO:0000313" key="2">
    <source>
        <dbReference type="Proteomes" id="UP000244005"/>
    </source>
</evidence>
<accession>A0A2R6W965</accession>
<dbReference type="Proteomes" id="UP000244005">
    <property type="component" value="Unassembled WGS sequence"/>
</dbReference>
<dbReference type="AlphaFoldDB" id="A0A2R6W965"/>
<name>A0A2R6W965_MARPO</name>
<gene>
    <name evidence="1" type="ORF">MARPO_0125s0030</name>
</gene>
<proteinExistence type="predicted"/>